<name>A0A9P8VJC0_9PEZI</name>
<dbReference type="OrthoDB" id="10265322at2759"/>
<proteinExistence type="predicted"/>
<evidence type="ECO:0008006" key="4">
    <source>
        <dbReference type="Google" id="ProtNLM"/>
    </source>
</evidence>
<dbReference type="Gene3D" id="2.120.10.30">
    <property type="entry name" value="TolB, C-terminal domain"/>
    <property type="match status" value="1"/>
</dbReference>
<gene>
    <name evidence="2" type="ORF">F5X68DRAFT_129195</name>
</gene>
<evidence type="ECO:0000313" key="2">
    <source>
        <dbReference type="EMBL" id="KAH6693885.1"/>
    </source>
</evidence>
<dbReference type="InterPro" id="IPR011042">
    <property type="entry name" value="6-blade_b-propeller_TolB-like"/>
</dbReference>
<protein>
    <recommendedName>
        <fullName evidence="4">Saponin hydrolase</fullName>
    </recommendedName>
</protein>
<dbReference type="SUPFAM" id="SSF82171">
    <property type="entry name" value="DPP6 N-terminal domain-like"/>
    <property type="match status" value="1"/>
</dbReference>
<feature type="signal peptide" evidence="1">
    <location>
        <begin position="1"/>
        <end position="20"/>
    </location>
</feature>
<organism evidence="2 3">
    <name type="scientific">Plectosphaerella plurivora</name>
    <dbReference type="NCBI Taxonomy" id="936078"/>
    <lineage>
        <taxon>Eukaryota</taxon>
        <taxon>Fungi</taxon>
        <taxon>Dikarya</taxon>
        <taxon>Ascomycota</taxon>
        <taxon>Pezizomycotina</taxon>
        <taxon>Sordariomycetes</taxon>
        <taxon>Hypocreomycetidae</taxon>
        <taxon>Glomerellales</taxon>
        <taxon>Plectosphaerellaceae</taxon>
        <taxon>Plectosphaerella</taxon>
    </lineage>
</organism>
<reference evidence="2" key="1">
    <citation type="journal article" date="2021" name="Nat. Commun.">
        <title>Genetic determinants of endophytism in the Arabidopsis root mycobiome.</title>
        <authorList>
            <person name="Mesny F."/>
            <person name="Miyauchi S."/>
            <person name="Thiergart T."/>
            <person name="Pickel B."/>
            <person name="Atanasova L."/>
            <person name="Karlsson M."/>
            <person name="Huettel B."/>
            <person name="Barry K.W."/>
            <person name="Haridas S."/>
            <person name="Chen C."/>
            <person name="Bauer D."/>
            <person name="Andreopoulos W."/>
            <person name="Pangilinan J."/>
            <person name="LaButti K."/>
            <person name="Riley R."/>
            <person name="Lipzen A."/>
            <person name="Clum A."/>
            <person name="Drula E."/>
            <person name="Henrissat B."/>
            <person name="Kohler A."/>
            <person name="Grigoriev I.V."/>
            <person name="Martin F.M."/>
            <person name="Hacquard S."/>
        </authorList>
    </citation>
    <scope>NUCLEOTIDE SEQUENCE</scope>
    <source>
        <strain evidence="2">MPI-SDFR-AT-0117</strain>
    </source>
</reference>
<keyword evidence="1" id="KW-0732">Signal</keyword>
<accession>A0A9P8VJC0</accession>
<comment type="caution">
    <text evidence="2">The sequence shown here is derived from an EMBL/GenBank/DDBJ whole genome shotgun (WGS) entry which is preliminary data.</text>
</comment>
<evidence type="ECO:0000256" key="1">
    <source>
        <dbReference type="SAM" id="SignalP"/>
    </source>
</evidence>
<dbReference type="Proteomes" id="UP000770015">
    <property type="component" value="Unassembled WGS sequence"/>
</dbReference>
<dbReference type="EMBL" id="JAGSXJ010000003">
    <property type="protein sequence ID" value="KAH6693885.1"/>
    <property type="molecule type" value="Genomic_DNA"/>
</dbReference>
<dbReference type="AlphaFoldDB" id="A0A9P8VJC0"/>
<sequence>MWTQAASLLLVPALVKSASCDVPPPPEPEPIEVVELPLPPVLAEDATTLCTSELNPRGTGCIAQRGGGSTPETVGIMAPGDFLPDNKHVIVLVTFTGAPAAPDPASIYDGEQIILVKTDEGDVFPNGDPWKCVTCGIPPEHRVGMTHMLDYPQDFGDGKRILAGDNIIDCGENLLASEDCDASNTFVYPIRWETTAEGSNTTGGAVRELRIHADNVHLGFSAFYTADGKLGQNAYFSRLVFNPSPTSGLPLAPRYDLHNVTKLRDPEGVAPISVSGDSLFVNHDAITVGELRGFSGRGHEAIYVGSPQEAGNTDVFAVHLQTGHVRRLTTHPEYVDPIDISPDDEWSVILDTRATTRHMFLAGLQGLPPLTDIVAAYITTGVRNNGPRRFFQPWLLDKHGDRGDYYGQKINGPGNGVPGSGDIDDPEWNSMADPKWSPDGTKIAWWQAQTIAPACGGENPLPCYPSTADGGRTYRLMMAKLTSREPLDLPPVEEASDEVPWGVPYVPGSQEVGRAPVPAGDFVLKGSKSGFAEVSLLAQADPSTVDQVIVVYNNYSDDGLRFINGWENVTEISLSPVVSLTHWYSDIVQTGEDGYLATKKSGPGGWHCQLDITRNFIISNGTLTTTINGVEYYPPQSGT</sequence>
<evidence type="ECO:0000313" key="3">
    <source>
        <dbReference type="Proteomes" id="UP000770015"/>
    </source>
</evidence>
<keyword evidence="3" id="KW-1185">Reference proteome</keyword>
<feature type="chain" id="PRO_5040504407" description="Saponin hydrolase" evidence="1">
    <location>
        <begin position="21"/>
        <end position="639"/>
    </location>
</feature>